<name>A0A1B0APP5_9MUSC</name>
<dbReference type="SUPFAM" id="SSF56112">
    <property type="entry name" value="Protein kinase-like (PK-like)"/>
    <property type="match status" value="1"/>
</dbReference>
<reference evidence="19" key="2">
    <citation type="submission" date="2020-05" db="UniProtKB">
        <authorList>
            <consortium name="EnsemblMetazoa"/>
        </authorList>
    </citation>
    <scope>IDENTIFICATION</scope>
    <source>
        <strain evidence="19">IAEA</strain>
    </source>
</reference>
<evidence type="ECO:0000256" key="14">
    <source>
        <dbReference type="ARBA" id="ARBA00048679"/>
    </source>
</evidence>
<dbReference type="EMBL" id="JXJN01001542">
    <property type="status" value="NOT_ANNOTATED_CDS"/>
    <property type="molecule type" value="Genomic_DNA"/>
</dbReference>
<keyword evidence="8" id="KW-0547">Nucleotide-binding</keyword>
<feature type="region of interest" description="Disordered" evidence="16">
    <location>
        <begin position="629"/>
        <end position="655"/>
    </location>
</feature>
<dbReference type="InterPro" id="IPR012575">
    <property type="entry name" value="NDUB1"/>
</dbReference>
<feature type="transmembrane region" description="Helical" evidence="17">
    <location>
        <begin position="896"/>
        <end position="916"/>
    </location>
</feature>
<comment type="similarity">
    <text evidence="2">Belongs to the YIP1 family.</text>
</comment>
<feature type="domain" description="Protein kinase" evidence="18">
    <location>
        <begin position="67"/>
        <end position="329"/>
    </location>
</feature>
<dbReference type="PANTHER" id="PTHR44899:SF10">
    <property type="entry name" value="NIMA-RELATED KINASE 2"/>
    <property type="match status" value="1"/>
</dbReference>
<dbReference type="PROSITE" id="PS00108">
    <property type="entry name" value="PROTEIN_KINASE_ST"/>
    <property type="match status" value="1"/>
</dbReference>
<dbReference type="VEuPathDB" id="VectorBase:GPPI004118"/>
<evidence type="ECO:0000256" key="9">
    <source>
        <dbReference type="ARBA" id="ARBA00022777"/>
    </source>
</evidence>
<dbReference type="CDD" id="cd08217">
    <property type="entry name" value="STKc_Nek2"/>
    <property type="match status" value="1"/>
</dbReference>
<keyword evidence="9" id="KW-0418">Kinase</keyword>
<evidence type="ECO:0000256" key="5">
    <source>
        <dbReference type="ARBA" id="ARBA00022527"/>
    </source>
</evidence>
<feature type="transmembrane region" description="Helical" evidence="17">
    <location>
        <begin position="953"/>
        <end position="973"/>
    </location>
</feature>
<comment type="similarity">
    <text evidence="3">Belongs to the protein kinase superfamily. NEK Ser/Thr protein kinase family. NIMA subfamily.</text>
</comment>
<organism evidence="19 20">
    <name type="scientific">Glossina palpalis gambiensis</name>
    <dbReference type="NCBI Taxonomy" id="67801"/>
    <lineage>
        <taxon>Eukaryota</taxon>
        <taxon>Metazoa</taxon>
        <taxon>Ecdysozoa</taxon>
        <taxon>Arthropoda</taxon>
        <taxon>Hexapoda</taxon>
        <taxon>Insecta</taxon>
        <taxon>Pterygota</taxon>
        <taxon>Neoptera</taxon>
        <taxon>Endopterygota</taxon>
        <taxon>Diptera</taxon>
        <taxon>Brachycera</taxon>
        <taxon>Muscomorpha</taxon>
        <taxon>Hippoboscoidea</taxon>
        <taxon>Glossinidae</taxon>
        <taxon>Glossina</taxon>
    </lineage>
</organism>
<evidence type="ECO:0000256" key="8">
    <source>
        <dbReference type="ARBA" id="ARBA00022741"/>
    </source>
</evidence>
<evidence type="ECO:0000256" key="1">
    <source>
        <dbReference type="ARBA" id="ARBA00004141"/>
    </source>
</evidence>
<evidence type="ECO:0000256" key="10">
    <source>
        <dbReference type="ARBA" id="ARBA00022840"/>
    </source>
</evidence>
<feature type="coiled-coil region" evidence="15">
    <location>
        <begin position="479"/>
        <end position="513"/>
    </location>
</feature>
<feature type="region of interest" description="Disordered" evidence="16">
    <location>
        <begin position="674"/>
        <end position="695"/>
    </location>
</feature>
<dbReference type="GO" id="GO:0016020">
    <property type="term" value="C:membrane"/>
    <property type="evidence" value="ECO:0007669"/>
    <property type="project" value="UniProtKB-SubCell"/>
</dbReference>
<dbReference type="GO" id="GO:0005739">
    <property type="term" value="C:mitochondrion"/>
    <property type="evidence" value="ECO:0007669"/>
    <property type="project" value="InterPro"/>
</dbReference>
<sequence>MLGLDRGYLWGVLPLIGFAIGHFLDKKETERMTMFRDKSALYGRPEESPAEGLDENLNISTKILKDYEVVSVIGNGSFGTCFKVREKVTGNIFAWKGIDYDEFSDCQRELLISEIRVLRQLQHPNIVQYYNHLINPEAKSLFIVMEYCEGGDLAHWIAKARTERKRFEESYIWRILYQVCRALQVCHNKIKEGTILHRDIKPANIFLDVNGNAKLGDFGLARMLRRNESFADTFVGTPYYMSPEIVKGNKYDRKSDVWAVGCLIYEMCALAPPFKGRQFAQLSTNITVGKYNKIPSIYSENLQNIIKFMLEVENDQRPSIEIILRHPIVVSNIHNLGNSLPCLVEVANNEIDFYMPTDELEVQRKLDFNSIRDSSRVNLTVERNNVNEKSDLKGLNITGMLTPDLRAEIFCSTNREMYAMAPKFQRSDPELYETIKRETFDTRREHCDSFKNNSTLKTNPELLTREVFENALKVRLHAIRAQESLLRQKEESLDEREKQLNEKEYRLLQFEESLLERSKFLIKEMKKLSLPSNTFLNAKTCSLQLENTTHSDMPPPLPPRKSAIHDETYCSIESNEVTLLHEPTMAKLDMKNLPAPKNFSNTRVRKVTFQSPKNFIRYDIENNVIEKRQQMQTSVSSKGSEGSSESTSTTNCPKHRRKSLLSILGFSRSNKENIDLIPKSNPPANTHKKLLKNGSNTKGEISISEEKILSKCETAELGNIWTKDHKRAAFEMLAAMNGTNVSHGNNSRNRLRHSVRERNILHQNRFRRSFIAPINFQSFDNQPTVPPNYDYNYGNTNTGLSSFYDPNAYNNNPYGQNDVYQATNVGAGNEFDDEPPLLEELGINPSHIFQKTLAVLNPMRGADQQILQDTDMAGPLVFCLALGSFLLLSGKVTFSYIYGIGVMGCIAFYCLLTLMAPQSNVTFGAVVSVLGYCLLPMVVLSGINVLVTIQGTIGLIIAGICILWCSLSASKLFVTAYSMDHQQVLIAYPCALLYGVFALITIF</sequence>
<dbReference type="EC" id="2.7.11.1" evidence="4"/>
<dbReference type="GO" id="GO:0005524">
    <property type="term" value="F:ATP binding"/>
    <property type="evidence" value="ECO:0007669"/>
    <property type="project" value="UniProtKB-KW"/>
</dbReference>
<evidence type="ECO:0000256" key="6">
    <source>
        <dbReference type="ARBA" id="ARBA00022679"/>
    </source>
</evidence>
<dbReference type="Proteomes" id="UP000092460">
    <property type="component" value="Unassembled WGS sequence"/>
</dbReference>
<reference evidence="20" key="1">
    <citation type="submission" date="2015-01" db="EMBL/GenBank/DDBJ databases">
        <authorList>
            <person name="Aksoy S."/>
            <person name="Warren W."/>
            <person name="Wilson R.K."/>
        </authorList>
    </citation>
    <scope>NUCLEOTIDE SEQUENCE [LARGE SCALE GENOMIC DNA]</scope>
    <source>
        <strain evidence="20">IAEA</strain>
    </source>
</reference>
<evidence type="ECO:0000256" key="7">
    <source>
        <dbReference type="ARBA" id="ARBA00022692"/>
    </source>
</evidence>
<dbReference type="STRING" id="67801.A0A1B0APP5"/>
<evidence type="ECO:0000256" key="13">
    <source>
        <dbReference type="ARBA" id="ARBA00047899"/>
    </source>
</evidence>
<keyword evidence="20" id="KW-1185">Reference proteome</keyword>
<evidence type="ECO:0000256" key="15">
    <source>
        <dbReference type="SAM" id="Coils"/>
    </source>
</evidence>
<dbReference type="FunFam" id="1.10.510.10:FF:000571">
    <property type="entry name" value="Maternal embryonic leucine zipper kinase"/>
    <property type="match status" value="1"/>
</dbReference>
<dbReference type="InterPro" id="IPR008271">
    <property type="entry name" value="Ser/Thr_kinase_AS"/>
</dbReference>
<keyword evidence="7 17" id="KW-0812">Transmembrane</keyword>
<dbReference type="Pfam" id="PF00069">
    <property type="entry name" value="Pkinase"/>
    <property type="match status" value="1"/>
</dbReference>
<proteinExistence type="inferred from homology"/>
<feature type="transmembrane region" description="Helical" evidence="17">
    <location>
        <begin position="985"/>
        <end position="1002"/>
    </location>
</feature>
<keyword evidence="6" id="KW-0808">Transferase</keyword>
<dbReference type="Pfam" id="PF08040">
    <property type="entry name" value="NADH_oxidored"/>
    <property type="match status" value="1"/>
</dbReference>
<protein>
    <recommendedName>
        <fullName evidence="4">non-specific serine/threonine protein kinase</fullName>
        <ecNumber evidence="4">2.7.11.1</ecNumber>
    </recommendedName>
</protein>
<dbReference type="InterPro" id="IPR011009">
    <property type="entry name" value="Kinase-like_dom_sf"/>
</dbReference>
<dbReference type="PANTHER" id="PTHR44899">
    <property type="entry name" value="CAMK FAMILY PROTEIN KINASE"/>
    <property type="match status" value="1"/>
</dbReference>
<feature type="compositionally biased region" description="Low complexity" evidence="16">
    <location>
        <begin position="633"/>
        <end position="650"/>
    </location>
</feature>
<keyword evidence="12 17" id="KW-0472">Membrane</keyword>
<evidence type="ECO:0000313" key="20">
    <source>
        <dbReference type="Proteomes" id="UP000092460"/>
    </source>
</evidence>
<keyword evidence="5" id="KW-0723">Serine/threonine-protein kinase</keyword>
<dbReference type="InterPro" id="IPR000719">
    <property type="entry name" value="Prot_kinase_dom"/>
</dbReference>
<keyword evidence="11 17" id="KW-1133">Transmembrane helix</keyword>
<dbReference type="InterPro" id="IPR051131">
    <property type="entry name" value="NEK_Ser/Thr_kinase_NIMA"/>
</dbReference>
<comment type="subcellular location">
    <subcellularLocation>
        <location evidence="1">Membrane</location>
        <topology evidence="1">Multi-pass membrane protein</topology>
    </subcellularLocation>
</comment>
<dbReference type="EnsemblMetazoa" id="GPPI004118-RA">
    <property type="protein sequence ID" value="GPPI004118-PA"/>
    <property type="gene ID" value="GPPI004118"/>
</dbReference>
<keyword evidence="10" id="KW-0067">ATP-binding</keyword>
<evidence type="ECO:0000256" key="4">
    <source>
        <dbReference type="ARBA" id="ARBA00012513"/>
    </source>
</evidence>
<evidence type="ECO:0000256" key="3">
    <source>
        <dbReference type="ARBA" id="ARBA00010886"/>
    </source>
</evidence>
<dbReference type="FunFam" id="3.30.200.20:FF:000042">
    <property type="entry name" value="Aurora kinase A"/>
    <property type="match status" value="1"/>
</dbReference>
<evidence type="ECO:0000256" key="11">
    <source>
        <dbReference type="ARBA" id="ARBA00022989"/>
    </source>
</evidence>
<feature type="transmembrane region" description="Helical" evidence="17">
    <location>
        <begin position="922"/>
        <end position="946"/>
    </location>
</feature>
<dbReference type="GO" id="GO:0004674">
    <property type="term" value="F:protein serine/threonine kinase activity"/>
    <property type="evidence" value="ECO:0007669"/>
    <property type="project" value="UniProtKB-KW"/>
</dbReference>
<dbReference type="Gene3D" id="1.10.510.10">
    <property type="entry name" value="Transferase(Phosphotransferase) domain 1"/>
    <property type="match status" value="1"/>
</dbReference>
<feature type="transmembrane region" description="Helical" evidence="17">
    <location>
        <begin position="7"/>
        <end position="24"/>
    </location>
</feature>
<evidence type="ECO:0000256" key="2">
    <source>
        <dbReference type="ARBA" id="ARBA00010596"/>
    </source>
</evidence>
<evidence type="ECO:0000256" key="16">
    <source>
        <dbReference type="SAM" id="MobiDB-lite"/>
    </source>
</evidence>
<accession>A0A1B0APP5</accession>
<evidence type="ECO:0000256" key="17">
    <source>
        <dbReference type="SAM" id="Phobius"/>
    </source>
</evidence>
<evidence type="ECO:0000256" key="12">
    <source>
        <dbReference type="ARBA" id="ARBA00023136"/>
    </source>
</evidence>
<dbReference type="InterPro" id="IPR006977">
    <property type="entry name" value="Yip1_dom"/>
</dbReference>
<dbReference type="SMART" id="SM00220">
    <property type="entry name" value="S_TKc"/>
    <property type="match status" value="1"/>
</dbReference>
<evidence type="ECO:0000313" key="19">
    <source>
        <dbReference type="EnsemblMetazoa" id="GPPI004118-PA"/>
    </source>
</evidence>
<comment type="catalytic activity">
    <reaction evidence="14">
        <text>L-seryl-[protein] + ATP = O-phospho-L-seryl-[protein] + ADP + H(+)</text>
        <dbReference type="Rhea" id="RHEA:17989"/>
        <dbReference type="Rhea" id="RHEA-COMP:9863"/>
        <dbReference type="Rhea" id="RHEA-COMP:11604"/>
        <dbReference type="ChEBI" id="CHEBI:15378"/>
        <dbReference type="ChEBI" id="CHEBI:29999"/>
        <dbReference type="ChEBI" id="CHEBI:30616"/>
        <dbReference type="ChEBI" id="CHEBI:83421"/>
        <dbReference type="ChEBI" id="CHEBI:456216"/>
        <dbReference type="EC" id="2.7.11.1"/>
    </reaction>
</comment>
<comment type="catalytic activity">
    <reaction evidence="13">
        <text>L-threonyl-[protein] + ATP = O-phospho-L-threonyl-[protein] + ADP + H(+)</text>
        <dbReference type="Rhea" id="RHEA:46608"/>
        <dbReference type="Rhea" id="RHEA-COMP:11060"/>
        <dbReference type="Rhea" id="RHEA-COMP:11605"/>
        <dbReference type="ChEBI" id="CHEBI:15378"/>
        <dbReference type="ChEBI" id="CHEBI:30013"/>
        <dbReference type="ChEBI" id="CHEBI:30616"/>
        <dbReference type="ChEBI" id="CHEBI:61977"/>
        <dbReference type="ChEBI" id="CHEBI:456216"/>
        <dbReference type="EC" id="2.7.11.1"/>
    </reaction>
</comment>
<keyword evidence="15" id="KW-0175">Coiled coil</keyword>
<dbReference type="AlphaFoldDB" id="A0A1B0APP5"/>
<dbReference type="PROSITE" id="PS50011">
    <property type="entry name" value="PROTEIN_KINASE_DOM"/>
    <property type="match status" value="1"/>
</dbReference>
<dbReference type="Pfam" id="PF04893">
    <property type="entry name" value="Yip1"/>
    <property type="match status" value="1"/>
</dbReference>
<dbReference type="Gene3D" id="3.30.200.20">
    <property type="entry name" value="Phosphorylase Kinase, domain 1"/>
    <property type="match status" value="1"/>
</dbReference>
<evidence type="ECO:0000259" key="18">
    <source>
        <dbReference type="PROSITE" id="PS50011"/>
    </source>
</evidence>